<dbReference type="VEuPathDB" id="CryptoDB:Cvel_20971"/>
<accession>A0A0G4GA84</accession>
<dbReference type="InterPro" id="IPR029063">
    <property type="entry name" value="SAM-dependent_MTases_sf"/>
</dbReference>
<dbReference type="AlphaFoldDB" id="A0A0G4GA84"/>
<dbReference type="CDD" id="cd02440">
    <property type="entry name" value="AdoMet_MTases"/>
    <property type="match status" value="2"/>
</dbReference>
<name>A0A0G4GA84_9ALVE</name>
<dbReference type="Pfam" id="PF13489">
    <property type="entry name" value="Methyltransf_23"/>
    <property type="match status" value="2"/>
</dbReference>
<dbReference type="SUPFAM" id="SSF53335">
    <property type="entry name" value="S-adenosyl-L-methionine-dependent methyltransferases"/>
    <property type="match status" value="2"/>
</dbReference>
<organism evidence="1">
    <name type="scientific">Chromera velia CCMP2878</name>
    <dbReference type="NCBI Taxonomy" id="1169474"/>
    <lineage>
        <taxon>Eukaryota</taxon>
        <taxon>Sar</taxon>
        <taxon>Alveolata</taxon>
        <taxon>Colpodellida</taxon>
        <taxon>Chromeraceae</taxon>
        <taxon>Chromera</taxon>
    </lineage>
</organism>
<gene>
    <name evidence="1" type="ORF">Cvel_20971</name>
</gene>
<evidence type="ECO:0000313" key="1">
    <source>
        <dbReference type="EMBL" id="CEM25857.1"/>
    </source>
</evidence>
<proteinExistence type="predicted"/>
<reference evidence="1" key="1">
    <citation type="submission" date="2014-11" db="EMBL/GenBank/DDBJ databases">
        <authorList>
            <person name="Otto D Thomas"/>
            <person name="Naeem Raeece"/>
        </authorList>
    </citation>
    <scope>NUCLEOTIDE SEQUENCE</scope>
</reference>
<protein>
    <recommendedName>
        <fullName evidence="2">Methyltransferase domain-containing protein</fullName>
    </recommendedName>
</protein>
<dbReference type="EMBL" id="CDMZ01001024">
    <property type="protein sequence ID" value="CEM25857.1"/>
    <property type="molecule type" value="Genomic_DNA"/>
</dbReference>
<dbReference type="Gene3D" id="3.40.50.150">
    <property type="entry name" value="Vaccinia Virus protein VP39"/>
    <property type="match status" value="2"/>
</dbReference>
<sequence length="567" mass="61343">MELALAEKTACDSLASNFIDSEAYEAFVKKSVEDLKSRGKSLEGARALDLSCGSGRLALGLAEAGCSKVVASDAAGPETAAFQTLLRGGIVSVSLQIEGEIFEKREVTWKKPSRDRVSFVEIRVAEEETAGVIEKLRTASGGDGYDVVTLFCGMEKSRDPKALVEVARSLVRQGGTLFIGYTGAWNDRIAPASKWVGGVGAGGPTVGAALESRLSPMGRCEESGWDLEVVVRDTARKTSVAVVRVETFVKAEGAYTNGVKTGGEEDVTMSGAGEAGTETLQWKEEGEKVAMYERTAMVQVYLDMHFSPETLLGVENFPKACARECGDLARELLLDSSGGPRGGLRVLELGGGVGRFAFEAARWASEVWGSDYSEAFVKAARGVKETGVAEWGVVKAGGLREEKRACLKEDLGIGEAERERVKDFIRVDATKLDLPPSLLEETKTEAGAFDLIFGGNLIDRLPDPLSFLQKVGGMLKKDGLLVLSSPYTWLSDMTPREKWIGGREVDGKAIRTESALRDLLLKEGGDARGPRCFVEARPPKNIAFVIRESERTFQRTQSQRTVWQKTQ</sequence>
<dbReference type="PANTHER" id="PTHR45445">
    <property type="match status" value="1"/>
</dbReference>
<evidence type="ECO:0008006" key="2">
    <source>
        <dbReference type="Google" id="ProtNLM"/>
    </source>
</evidence>
<dbReference type="PANTHER" id="PTHR45445:SF2">
    <property type="entry name" value="METHYLTRANSFERASE TYPE 11 DOMAIN-CONTAINING PROTEIN"/>
    <property type="match status" value="1"/>
</dbReference>